<name>A0A380LNQ3_9FIRM</name>
<gene>
    <name evidence="9" type="primary">fepG</name>
    <name evidence="9" type="ORF">NCTC11087_01802</name>
</gene>
<evidence type="ECO:0000313" key="10">
    <source>
        <dbReference type="Proteomes" id="UP000255523"/>
    </source>
</evidence>
<dbReference type="Gene3D" id="1.10.3470.10">
    <property type="entry name" value="ABC transporter involved in vitamin B12 uptake, BtuC"/>
    <property type="match status" value="1"/>
</dbReference>
<keyword evidence="3" id="KW-0813">Transport</keyword>
<evidence type="ECO:0000256" key="8">
    <source>
        <dbReference type="SAM" id="Phobius"/>
    </source>
</evidence>
<dbReference type="GO" id="GO:0022857">
    <property type="term" value="F:transmembrane transporter activity"/>
    <property type="evidence" value="ECO:0007669"/>
    <property type="project" value="InterPro"/>
</dbReference>
<dbReference type="EMBL" id="UHFX01000003">
    <property type="protein sequence ID" value="SUO04873.1"/>
    <property type="molecule type" value="Genomic_DNA"/>
</dbReference>
<evidence type="ECO:0000256" key="6">
    <source>
        <dbReference type="ARBA" id="ARBA00022989"/>
    </source>
</evidence>
<dbReference type="Proteomes" id="UP000255523">
    <property type="component" value="Unassembled WGS sequence"/>
</dbReference>
<dbReference type="InterPro" id="IPR000522">
    <property type="entry name" value="ABC_transptr_permease_BtuC"/>
</dbReference>
<reference evidence="9 10" key="1">
    <citation type="submission" date="2018-06" db="EMBL/GenBank/DDBJ databases">
        <authorList>
            <consortium name="Pathogen Informatics"/>
            <person name="Doyle S."/>
        </authorList>
    </citation>
    <scope>NUCLEOTIDE SEQUENCE [LARGE SCALE GENOMIC DNA]</scope>
    <source>
        <strain evidence="9 10">NCTC11087</strain>
    </source>
</reference>
<dbReference type="InterPro" id="IPR037294">
    <property type="entry name" value="ABC_BtuC-like"/>
</dbReference>
<dbReference type="OrthoDB" id="9792889at2"/>
<feature type="transmembrane region" description="Helical" evidence="8">
    <location>
        <begin position="64"/>
        <end position="81"/>
    </location>
</feature>
<comment type="subcellular location">
    <subcellularLocation>
        <location evidence="1">Cell membrane</location>
        <topology evidence="1">Multi-pass membrane protein</topology>
    </subcellularLocation>
</comment>
<feature type="transmembrane region" description="Helical" evidence="8">
    <location>
        <begin position="149"/>
        <end position="168"/>
    </location>
</feature>
<evidence type="ECO:0000256" key="5">
    <source>
        <dbReference type="ARBA" id="ARBA00022692"/>
    </source>
</evidence>
<accession>A0A380LNQ3</accession>
<dbReference type="CDD" id="cd06550">
    <property type="entry name" value="TM_ABC_iron-siderophores_like"/>
    <property type="match status" value="1"/>
</dbReference>
<keyword evidence="10" id="KW-1185">Reference proteome</keyword>
<dbReference type="Pfam" id="PF01032">
    <property type="entry name" value="FecCD"/>
    <property type="match status" value="1"/>
</dbReference>
<keyword evidence="7 8" id="KW-0472">Membrane</keyword>
<protein>
    <submittedName>
        <fullName evidence="9">Iron ABC transporter membrane-spanning permease</fullName>
    </submittedName>
</protein>
<feature type="transmembrane region" description="Helical" evidence="8">
    <location>
        <begin position="12"/>
        <end position="34"/>
    </location>
</feature>
<feature type="transmembrane region" description="Helical" evidence="8">
    <location>
        <begin position="235"/>
        <end position="258"/>
    </location>
</feature>
<organism evidence="9 10">
    <name type="scientific">Faecalicoccus pleomorphus</name>
    <dbReference type="NCBI Taxonomy" id="1323"/>
    <lineage>
        <taxon>Bacteria</taxon>
        <taxon>Bacillati</taxon>
        <taxon>Bacillota</taxon>
        <taxon>Erysipelotrichia</taxon>
        <taxon>Erysipelotrichales</taxon>
        <taxon>Erysipelotrichaceae</taxon>
        <taxon>Faecalicoccus</taxon>
    </lineage>
</organism>
<dbReference type="GO" id="GO:0005886">
    <property type="term" value="C:plasma membrane"/>
    <property type="evidence" value="ECO:0007669"/>
    <property type="project" value="UniProtKB-SubCell"/>
</dbReference>
<feature type="transmembrane region" description="Helical" evidence="8">
    <location>
        <begin position="117"/>
        <end position="137"/>
    </location>
</feature>
<evidence type="ECO:0000256" key="1">
    <source>
        <dbReference type="ARBA" id="ARBA00004651"/>
    </source>
</evidence>
<dbReference type="AlphaFoldDB" id="A0A380LNQ3"/>
<proteinExistence type="inferred from homology"/>
<sequence>MIKKLAYRQRRQMWVCICLLSFMVILFSGLELMWGNTFYSPWEVIQALVHQDNFAVVQLRLPRVLVGILCGFAFGIAGHSFQTMFRNPLASPDIMGVSSGAASFAVFGLLVLHKSGIVISILSVMGALFTSFLIYRFANNTDSKLTKMILVGLGMQAFLQALISYMILKAAPNDLSNAMRWLSGSLNHSSMDEVLRLLPIVVLIGGILMWIQPHVQILKLSKEMAIPLGVNVKRIQMLVFVCAVILAAVAASTTGPIASVAFLSGPIAQKISRQNQNSLPIAGLVGSLIVLLADCISQNVLPIRYPVGVITGVLGAPYLIYTLLRLNKKGGRG</sequence>
<evidence type="ECO:0000256" key="2">
    <source>
        <dbReference type="ARBA" id="ARBA00007935"/>
    </source>
</evidence>
<feature type="transmembrane region" description="Helical" evidence="8">
    <location>
        <begin position="303"/>
        <end position="324"/>
    </location>
</feature>
<evidence type="ECO:0000313" key="9">
    <source>
        <dbReference type="EMBL" id="SUO04873.1"/>
    </source>
</evidence>
<feature type="transmembrane region" description="Helical" evidence="8">
    <location>
        <begin position="194"/>
        <end position="215"/>
    </location>
</feature>
<evidence type="ECO:0000256" key="4">
    <source>
        <dbReference type="ARBA" id="ARBA00022475"/>
    </source>
</evidence>
<dbReference type="GeneID" id="77462743"/>
<keyword evidence="5 8" id="KW-0812">Transmembrane</keyword>
<comment type="similarity">
    <text evidence="2">Belongs to the binding-protein-dependent transport system permease family. FecCD subfamily.</text>
</comment>
<dbReference type="PANTHER" id="PTHR30472:SF24">
    <property type="entry name" value="FERRIC ENTEROBACTIN TRANSPORT SYSTEM PERMEASE PROTEIN FEPG"/>
    <property type="match status" value="1"/>
</dbReference>
<dbReference type="SUPFAM" id="SSF81345">
    <property type="entry name" value="ABC transporter involved in vitamin B12 uptake, BtuC"/>
    <property type="match status" value="1"/>
</dbReference>
<dbReference type="PANTHER" id="PTHR30472">
    <property type="entry name" value="FERRIC ENTEROBACTIN TRANSPORT SYSTEM PERMEASE PROTEIN"/>
    <property type="match status" value="1"/>
</dbReference>
<keyword evidence="4" id="KW-1003">Cell membrane</keyword>
<evidence type="ECO:0000256" key="7">
    <source>
        <dbReference type="ARBA" id="ARBA00023136"/>
    </source>
</evidence>
<dbReference type="GO" id="GO:0033214">
    <property type="term" value="P:siderophore-iron import into cell"/>
    <property type="evidence" value="ECO:0007669"/>
    <property type="project" value="TreeGrafter"/>
</dbReference>
<keyword evidence="6 8" id="KW-1133">Transmembrane helix</keyword>
<dbReference type="RefSeq" id="WP_022790778.1">
    <property type="nucleotide sequence ID" value="NZ_JACJKL010000015.1"/>
</dbReference>
<evidence type="ECO:0000256" key="3">
    <source>
        <dbReference type="ARBA" id="ARBA00022448"/>
    </source>
</evidence>
<feature type="transmembrane region" description="Helical" evidence="8">
    <location>
        <begin position="93"/>
        <end position="111"/>
    </location>
</feature>